<protein>
    <recommendedName>
        <fullName evidence="1">RNA-directed DNA polymerase</fullName>
        <ecNumber evidence="1">2.7.7.49</ecNumber>
    </recommendedName>
</protein>
<dbReference type="Gene3D" id="4.10.60.10">
    <property type="entry name" value="Zinc finger, CCHC-type"/>
    <property type="match status" value="1"/>
</dbReference>
<dbReference type="Gene3D" id="3.10.10.10">
    <property type="entry name" value="HIV Type 1 Reverse Transcriptase, subunit A, domain 1"/>
    <property type="match status" value="2"/>
</dbReference>
<keyword evidence="8" id="KW-0863">Zinc-finger</keyword>
<reference evidence="13" key="2">
    <citation type="submission" date="2025-08" db="UniProtKB">
        <authorList>
            <consortium name="RefSeq"/>
        </authorList>
    </citation>
    <scope>IDENTIFICATION</scope>
</reference>
<dbReference type="CDD" id="cd09274">
    <property type="entry name" value="RNase_HI_RT_Ty3"/>
    <property type="match status" value="1"/>
</dbReference>
<dbReference type="InterPro" id="IPR001878">
    <property type="entry name" value="Znf_CCHC"/>
</dbReference>
<evidence type="ECO:0000256" key="3">
    <source>
        <dbReference type="ARBA" id="ARBA00022695"/>
    </source>
</evidence>
<dbReference type="InterPro" id="IPR001584">
    <property type="entry name" value="Integrase_cat-core"/>
</dbReference>
<dbReference type="Gene3D" id="2.40.70.10">
    <property type="entry name" value="Acid Proteases"/>
    <property type="match status" value="1"/>
</dbReference>
<dbReference type="InterPro" id="IPR043502">
    <property type="entry name" value="DNA/RNA_pol_sf"/>
</dbReference>
<dbReference type="CDD" id="cd01647">
    <property type="entry name" value="RT_LTR"/>
    <property type="match status" value="1"/>
</dbReference>
<name>A0ABM1H710_SOLPN</name>
<dbReference type="Proteomes" id="UP000694930">
    <property type="component" value="Chromosome 7"/>
</dbReference>
<dbReference type="GeneID" id="107024791"/>
<dbReference type="SUPFAM" id="SSF57756">
    <property type="entry name" value="Retrovirus zinc finger-like domains"/>
    <property type="match status" value="1"/>
</dbReference>
<keyword evidence="5" id="KW-0255">Endonuclease</keyword>
<dbReference type="InterPro" id="IPR043128">
    <property type="entry name" value="Rev_trsase/Diguanyl_cyclase"/>
</dbReference>
<organism evidence="12 13">
    <name type="scientific">Solanum pennellii</name>
    <name type="common">Tomato</name>
    <name type="synonym">Lycopersicon pennellii</name>
    <dbReference type="NCBI Taxonomy" id="28526"/>
    <lineage>
        <taxon>Eukaryota</taxon>
        <taxon>Viridiplantae</taxon>
        <taxon>Streptophyta</taxon>
        <taxon>Embryophyta</taxon>
        <taxon>Tracheophyta</taxon>
        <taxon>Spermatophyta</taxon>
        <taxon>Magnoliopsida</taxon>
        <taxon>eudicotyledons</taxon>
        <taxon>Gunneridae</taxon>
        <taxon>Pentapetalae</taxon>
        <taxon>asterids</taxon>
        <taxon>lamiids</taxon>
        <taxon>Solanales</taxon>
        <taxon>Solanaceae</taxon>
        <taxon>Solanoideae</taxon>
        <taxon>Solaneae</taxon>
        <taxon>Solanum</taxon>
        <taxon>Solanum subgen. Lycopersicon</taxon>
    </lineage>
</organism>
<evidence type="ECO:0000313" key="12">
    <source>
        <dbReference type="Proteomes" id="UP000694930"/>
    </source>
</evidence>
<dbReference type="SMART" id="SM00343">
    <property type="entry name" value="ZnF_C2HC"/>
    <property type="match status" value="1"/>
</dbReference>
<evidence type="ECO:0000256" key="2">
    <source>
        <dbReference type="ARBA" id="ARBA00022679"/>
    </source>
</evidence>
<keyword evidence="2" id="KW-0808">Transferase</keyword>
<keyword evidence="6" id="KW-0378">Hydrolase</keyword>
<dbReference type="InterPro" id="IPR036397">
    <property type="entry name" value="RNaseH_sf"/>
</dbReference>
<feature type="domain" description="CCHC-type" evidence="10">
    <location>
        <begin position="276"/>
        <end position="291"/>
    </location>
</feature>
<dbReference type="InterPro" id="IPR012337">
    <property type="entry name" value="RNaseH-like_sf"/>
</dbReference>
<dbReference type="Pfam" id="PF00098">
    <property type="entry name" value="zf-CCHC"/>
    <property type="match status" value="1"/>
</dbReference>
<keyword evidence="8" id="KW-0479">Metal-binding</keyword>
<evidence type="ECO:0000256" key="7">
    <source>
        <dbReference type="ARBA" id="ARBA00022918"/>
    </source>
</evidence>
<keyword evidence="3" id="KW-0548">Nucleotidyltransferase</keyword>
<keyword evidence="12" id="KW-1185">Reference proteome</keyword>
<dbReference type="RefSeq" id="XP_015081239.1">
    <property type="nucleotide sequence ID" value="XM_015225753.1"/>
</dbReference>
<evidence type="ECO:0000313" key="13">
    <source>
        <dbReference type="RefSeq" id="XP_015081239.1"/>
    </source>
</evidence>
<dbReference type="PANTHER" id="PTHR37984:SF5">
    <property type="entry name" value="PROTEIN NYNRIN-LIKE"/>
    <property type="match status" value="1"/>
</dbReference>
<dbReference type="InterPro" id="IPR021109">
    <property type="entry name" value="Peptidase_aspartic_dom_sf"/>
</dbReference>
<dbReference type="SUPFAM" id="SSF56672">
    <property type="entry name" value="DNA/RNA polymerases"/>
    <property type="match status" value="1"/>
</dbReference>
<dbReference type="PROSITE" id="PS50158">
    <property type="entry name" value="ZF_CCHC"/>
    <property type="match status" value="1"/>
</dbReference>
<proteinExistence type="predicted"/>
<feature type="region of interest" description="Disordered" evidence="9">
    <location>
        <begin position="46"/>
        <end position="73"/>
    </location>
</feature>
<feature type="compositionally biased region" description="Gly residues" evidence="9">
    <location>
        <begin position="317"/>
        <end position="343"/>
    </location>
</feature>
<sequence length="1132" mass="126652">MQDRVEGNGPAQSPRSSIVTPMLQDTLARILGLLEGMAQPGALPVTFDGSQTRVGGQTPDPIVALDSQTPRPQPAAVVAPRLDSMEFPDIASHLANRPSMTIDEQKMFVRFRLMNPPTYTGDLTEDAYEFIVVPRSERECKRTEFEGLQQGGMSVAEYKGKFHALARHASMILPTEAERVRRFVKGLIIPILLGVSQVAASGVPFQKVVDAAKELEMIRREGFEQREGKRTRYSSDFGGAPPKIHTSQGSSSRPIVRGGHYGQSGSSHQPASRRGCFECGDMGHFVRDCPRTRRGGLRQGSQASTSRDAQPPARGGAQNGRGGSHSGRGGSLSGRGGGRGGSQFEGGRSHCYAFPGRPKVEASDVVITGIIPVCHRQATVLFDPGSTYFYVSTYFAPSLDILCESLDLSIRVSTPVADSVVVDRVYRLCTITLMGYDTHADLKVLDMIDFDVILGMDWLSSYHAILNCHAKAITLAMPGIPIVEWRGSLSHPPKGVISFLKAHQLVQRGCLAYLAHIRDTSIETPMLESIPVVSESSEVFPINFPGLPPNHDIDICIDMEPGTQPIFIPPYRMAPAELKELKHQLQDLLSKGFIRPSLQGASVFSKIHLRSGYHQLKVRVEDIPKISFRTRYGHYEFLVISFGLTNAPAAFMDLMNGVFRPYLDSFVIVFIDDILIYSRTKEEHEYHLRIVLGILKEKKLYAKFSKCYYQRFVEGFSSISSPLTRLTQKEVIFQLSDECEVSFQKLKTLLTTAPILTLPVEGEGFVVYCDTSRIGLGCILMQKGKVIDYASRQLKVHEKNYPIHDLKLATVVFALKIWRHYLYGVHCEVFTDHRSLQYIFNQRDLNLRQRRWLELLKDYDMTILYHPGNANVVVDALSRKGVSMGSLAMLQVDKSPLARDAQSLANSIVRLNILEPGKVLAYMEARSSLLEQIRAQQFDDGDLCKIRDKVLKGEAKAAILDSEGVLRIKGRICVPRTGDLSRLIMEEQVKYEHQKPGVPEWKWERIAMDFVVGLSRTLGKFDAIWIIVDRLTKSAHFVPVQTTYNSEKLAKIYIREIVRLHGVPISIILDRGTQFSSHFLRSMQKELGTRVDLSTAFHPQTDGQSEWTIQVLVDMLRTCVIDFGGHWDQFCH</sequence>
<evidence type="ECO:0000256" key="1">
    <source>
        <dbReference type="ARBA" id="ARBA00012493"/>
    </source>
</evidence>
<dbReference type="Pfam" id="PF17917">
    <property type="entry name" value="RT_RNaseH"/>
    <property type="match status" value="1"/>
</dbReference>
<dbReference type="Gene3D" id="3.30.420.10">
    <property type="entry name" value="Ribonuclease H-like superfamily/Ribonuclease H"/>
    <property type="match status" value="1"/>
</dbReference>
<dbReference type="InterPro" id="IPR041373">
    <property type="entry name" value="RT_RNaseH"/>
</dbReference>
<keyword evidence="7" id="KW-0695">RNA-directed DNA polymerase</keyword>
<evidence type="ECO:0000256" key="4">
    <source>
        <dbReference type="ARBA" id="ARBA00022722"/>
    </source>
</evidence>
<evidence type="ECO:0000259" key="10">
    <source>
        <dbReference type="PROSITE" id="PS50158"/>
    </source>
</evidence>
<dbReference type="InterPro" id="IPR005162">
    <property type="entry name" value="Retrotrans_gag_dom"/>
</dbReference>
<dbReference type="Gene3D" id="3.30.70.270">
    <property type="match status" value="1"/>
</dbReference>
<dbReference type="EC" id="2.7.7.49" evidence="1"/>
<feature type="domain" description="Integrase catalytic" evidence="11">
    <location>
        <begin position="995"/>
        <end position="1132"/>
    </location>
</feature>
<evidence type="ECO:0000256" key="8">
    <source>
        <dbReference type="PROSITE-ProRule" id="PRU00047"/>
    </source>
</evidence>
<evidence type="ECO:0000256" key="5">
    <source>
        <dbReference type="ARBA" id="ARBA00022759"/>
    </source>
</evidence>
<keyword evidence="8" id="KW-0862">Zinc</keyword>
<dbReference type="InterPro" id="IPR050951">
    <property type="entry name" value="Retrovirus_Pol_polyprotein"/>
</dbReference>
<accession>A0ABM1H710</accession>
<evidence type="ECO:0000259" key="11">
    <source>
        <dbReference type="PROSITE" id="PS50994"/>
    </source>
</evidence>
<evidence type="ECO:0000256" key="9">
    <source>
        <dbReference type="SAM" id="MobiDB-lite"/>
    </source>
</evidence>
<dbReference type="PANTHER" id="PTHR37984">
    <property type="entry name" value="PROTEIN CBG26694"/>
    <property type="match status" value="1"/>
</dbReference>
<feature type="region of interest" description="Disordered" evidence="9">
    <location>
        <begin position="288"/>
        <end position="343"/>
    </location>
</feature>
<feature type="region of interest" description="Disordered" evidence="9">
    <location>
        <begin position="222"/>
        <end position="272"/>
    </location>
</feature>
<dbReference type="Pfam" id="PF00078">
    <property type="entry name" value="RVT_1"/>
    <property type="match status" value="1"/>
</dbReference>
<dbReference type="Pfam" id="PF08284">
    <property type="entry name" value="RVP_2"/>
    <property type="match status" value="1"/>
</dbReference>
<dbReference type="InterPro" id="IPR036875">
    <property type="entry name" value="Znf_CCHC_sf"/>
</dbReference>
<dbReference type="PROSITE" id="PS50994">
    <property type="entry name" value="INTEGRASE"/>
    <property type="match status" value="1"/>
</dbReference>
<feature type="compositionally biased region" description="Polar residues" evidence="9">
    <location>
        <begin position="299"/>
        <end position="308"/>
    </location>
</feature>
<gene>
    <name evidence="13" type="primary">LOC107024791</name>
</gene>
<keyword evidence="4" id="KW-0540">Nuclease</keyword>
<dbReference type="InterPro" id="IPR000477">
    <property type="entry name" value="RT_dom"/>
</dbReference>
<dbReference type="CDD" id="cd00303">
    <property type="entry name" value="retropepsin_like"/>
    <property type="match status" value="1"/>
</dbReference>
<reference evidence="12" key="1">
    <citation type="journal article" date="2014" name="Nat. Genet.">
        <title>The genome of the stress-tolerant wild tomato species Solanum pennellii.</title>
        <authorList>
            <person name="Bolger A."/>
            <person name="Scossa F."/>
            <person name="Bolger M.E."/>
            <person name="Lanz C."/>
            <person name="Maumus F."/>
            <person name="Tohge T."/>
            <person name="Quesneville H."/>
            <person name="Alseekh S."/>
            <person name="Sorensen I."/>
            <person name="Lichtenstein G."/>
            <person name="Fich E.A."/>
            <person name="Conte M."/>
            <person name="Keller H."/>
            <person name="Schneeberger K."/>
            <person name="Schwacke R."/>
            <person name="Ofner I."/>
            <person name="Vrebalov J."/>
            <person name="Xu Y."/>
            <person name="Osorio S."/>
            <person name="Aflitos S.A."/>
            <person name="Schijlen E."/>
            <person name="Jimenez-Gomez J.M."/>
            <person name="Ryngajllo M."/>
            <person name="Kimura S."/>
            <person name="Kumar R."/>
            <person name="Koenig D."/>
            <person name="Headland L.R."/>
            <person name="Maloof J.N."/>
            <person name="Sinha N."/>
            <person name="van Ham R.C."/>
            <person name="Lankhorst R.K."/>
            <person name="Mao L."/>
            <person name="Vogel A."/>
            <person name="Arsova B."/>
            <person name="Panstruga R."/>
            <person name="Fei Z."/>
            <person name="Rose J.K."/>
            <person name="Zamir D."/>
            <person name="Carrari F."/>
            <person name="Giovannoni J.J."/>
            <person name="Weigel D."/>
            <person name="Usadel B."/>
            <person name="Fernie A.R."/>
        </authorList>
    </citation>
    <scope>NUCLEOTIDE SEQUENCE [LARGE SCALE GENOMIC DNA]</scope>
    <source>
        <strain evidence="12">cv. LA0716</strain>
    </source>
</reference>
<dbReference type="SUPFAM" id="SSF53098">
    <property type="entry name" value="Ribonuclease H-like"/>
    <property type="match status" value="1"/>
</dbReference>
<evidence type="ECO:0000256" key="6">
    <source>
        <dbReference type="ARBA" id="ARBA00022801"/>
    </source>
</evidence>
<dbReference type="Pfam" id="PF03732">
    <property type="entry name" value="Retrotrans_gag"/>
    <property type="match status" value="1"/>
</dbReference>